<evidence type="ECO:0000313" key="3">
    <source>
        <dbReference type="Proteomes" id="UP000054007"/>
    </source>
</evidence>
<accession>A0A0D7AVL1</accession>
<feature type="compositionally biased region" description="Polar residues" evidence="1">
    <location>
        <begin position="35"/>
        <end position="44"/>
    </location>
</feature>
<protein>
    <submittedName>
        <fullName evidence="2">Uncharacterized protein</fullName>
    </submittedName>
</protein>
<keyword evidence="3" id="KW-1185">Reference proteome</keyword>
<evidence type="ECO:0000256" key="1">
    <source>
        <dbReference type="SAM" id="MobiDB-lite"/>
    </source>
</evidence>
<gene>
    <name evidence="2" type="ORF">CYLTODRAFT_459468</name>
</gene>
<sequence length="180" mass="20227">MPREQDPARPRPRPVQARNNPSKAAEALTGAPSPASHSAVSNESEAPPVADAEARPLKPLPTKKPRAKKMAAVSGDRLGPLELTQDERAWLVEHCSDAGERIRGDLTAEAREQEYRELWQRFSNNFARHSSGAATDTCEYDWESRVRGKSLAVLLDRQFFWRKFLKEHPPPSVVVPRRTK</sequence>
<reference evidence="2 3" key="1">
    <citation type="journal article" date="2015" name="Fungal Genet. Biol.">
        <title>Evolution of novel wood decay mechanisms in Agaricales revealed by the genome sequences of Fistulina hepatica and Cylindrobasidium torrendii.</title>
        <authorList>
            <person name="Floudas D."/>
            <person name="Held B.W."/>
            <person name="Riley R."/>
            <person name="Nagy L.G."/>
            <person name="Koehler G."/>
            <person name="Ransdell A.S."/>
            <person name="Younus H."/>
            <person name="Chow J."/>
            <person name="Chiniquy J."/>
            <person name="Lipzen A."/>
            <person name="Tritt A."/>
            <person name="Sun H."/>
            <person name="Haridas S."/>
            <person name="LaButti K."/>
            <person name="Ohm R.A."/>
            <person name="Kues U."/>
            <person name="Blanchette R.A."/>
            <person name="Grigoriev I.V."/>
            <person name="Minto R.E."/>
            <person name="Hibbett D.S."/>
        </authorList>
    </citation>
    <scope>NUCLEOTIDE SEQUENCE [LARGE SCALE GENOMIC DNA]</scope>
    <source>
        <strain evidence="2 3">FP15055 ss-10</strain>
    </source>
</reference>
<dbReference type="Proteomes" id="UP000054007">
    <property type="component" value="Unassembled WGS sequence"/>
</dbReference>
<proteinExistence type="predicted"/>
<dbReference type="EMBL" id="KN880854">
    <property type="protein sequence ID" value="KIY61894.1"/>
    <property type="molecule type" value="Genomic_DNA"/>
</dbReference>
<evidence type="ECO:0000313" key="2">
    <source>
        <dbReference type="EMBL" id="KIY61894.1"/>
    </source>
</evidence>
<name>A0A0D7AVL1_9AGAR</name>
<organism evidence="2 3">
    <name type="scientific">Cylindrobasidium torrendii FP15055 ss-10</name>
    <dbReference type="NCBI Taxonomy" id="1314674"/>
    <lineage>
        <taxon>Eukaryota</taxon>
        <taxon>Fungi</taxon>
        <taxon>Dikarya</taxon>
        <taxon>Basidiomycota</taxon>
        <taxon>Agaricomycotina</taxon>
        <taxon>Agaricomycetes</taxon>
        <taxon>Agaricomycetidae</taxon>
        <taxon>Agaricales</taxon>
        <taxon>Marasmiineae</taxon>
        <taxon>Physalacriaceae</taxon>
        <taxon>Cylindrobasidium</taxon>
    </lineage>
</organism>
<dbReference type="AlphaFoldDB" id="A0A0D7AVL1"/>
<feature type="region of interest" description="Disordered" evidence="1">
    <location>
        <begin position="1"/>
        <end position="73"/>
    </location>
</feature>